<feature type="transmembrane region" description="Helical" evidence="1">
    <location>
        <begin position="6"/>
        <end position="21"/>
    </location>
</feature>
<proteinExistence type="predicted"/>
<keyword evidence="1" id="KW-0472">Membrane</keyword>
<keyword evidence="1" id="KW-1133">Transmembrane helix</keyword>
<dbReference type="EMBL" id="QPJO01000002">
    <property type="protein sequence ID" value="RCW92750.1"/>
    <property type="molecule type" value="Genomic_DNA"/>
</dbReference>
<name>A0A368ZHS0_9FLAO</name>
<comment type="caution">
    <text evidence="2">The sequence shown here is derived from an EMBL/GenBank/DDBJ whole genome shotgun (WGS) entry which is preliminary data.</text>
</comment>
<organism evidence="2 3">
    <name type="scientific">Winogradskyella arenosi</name>
    <dbReference type="NCBI Taxonomy" id="533325"/>
    <lineage>
        <taxon>Bacteria</taxon>
        <taxon>Pseudomonadati</taxon>
        <taxon>Bacteroidota</taxon>
        <taxon>Flavobacteriia</taxon>
        <taxon>Flavobacteriales</taxon>
        <taxon>Flavobacteriaceae</taxon>
        <taxon>Winogradskyella</taxon>
    </lineage>
</organism>
<reference evidence="2 3" key="1">
    <citation type="submission" date="2018-07" db="EMBL/GenBank/DDBJ databases">
        <title>Genomic Encyclopedia of Type Strains, Phase III (KMG-III): the genomes of soil and plant-associated and newly described type strains.</title>
        <authorList>
            <person name="Whitman W."/>
        </authorList>
    </citation>
    <scope>NUCLEOTIDE SEQUENCE [LARGE SCALE GENOMIC DNA]</scope>
    <source>
        <strain evidence="2 3">CECT 7958</strain>
    </source>
</reference>
<dbReference type="Proteomes" id="UP000253436">
    <property type="component" value="Unassembled WGS sequence"/>
</dbReference>
<dbReference type="OrthoDB" id="1200560at2"/>
<evidence type="ECO:0000256" key="1">
    <source>
        <dbReference type="SAM" id="Phobius"/>
    </source>
</evidence>
<accession>A0A368ZHS0</accession>
<evidence type="ECO:0000313" key="2">
    <source>
        <dbReference type="EMBL" id="RCW92750.1"/>
    </source>
</evidence>
<sequence length="178" mass="20092">MGLELVIFITAILFGIFLYWRESNGNGAYRFLNKMVNSKALQMSPNNPKGFIYQQSFLPRLVFVVSFVLLAALIIEFLTPIAVFSSYYGVSAFASFIVGTLIGTYLASFVIKTSEVIEEQSDSIEDRFEDVVEKGKDFIEDLKVRDPKVVEEAKEEIKTNLEANKPSARDRLKDKGLL</sequence>
<dbReference type="AlphaFoldDB" id="A0A368ZHS0"/>
<protein>
    <submittedName>
        <fullName evidence="2">Uncharacterized protein</fullName>
    </submittedName>
</protein>
<gene>
    <name evidence="2" type="ORF">DFQ08_102786</name>
</gene>
<keyword evidence="1" id="KW-0812">Transmembrane</keyword>
<evidence type="ECO:0000313" key="3">
    <source>
        <dbReference type="Proteomes" id="UP000253436"/>
    </source>
</evidence>
<feature type="transmembrane region" description="Helical" evidence="1">
    <location>
        <begin position="90"/>
        <end position="111"/>
    </location>
</feature>
<dbReference type="RefSeq" id="WP_114309581.1">
    <property type="nucleotide sequence ID" value="NZ_QPJO01000002.1"/>
</dbReference>
<feature type="transmembrane region" description="Helical" evidence="1">
    <location>
        <begin position="61"/>
        <end position="84"/>
    </location>
</feature>
<keyword evidence="3" id="KW-1185">Reference proteome</keyword>